<protein>
    <submittedName>
        <fullName evidence="1">Uncharacterized protein</fullName>
    </submittedName>
</protein>
<reference evidence="1" key="1">
    <citation type="submission" date="2022-07" db="EMBL/GenBank/DDBJ databases">
        <title>Genome Sequence of Lecanicillium saksenae.</title>
        <authorList>
            <person name="Buettner E."/>
        </authorList>
    </citation>
    <scope>NUCLEOTIDE SEQUENCE</scope>
    <source>
        <strain evidence="1">VT-O1</strain>
    </source>
</reference>
<dbReference type="Proteomes" id="UP001148737">
    <property type="component" value="Unassembled WGS sequence"/>
</dbReference>
<gene>
    <name evidence="1" type="ORF">NLG97_g8697</name>
</gene>
<accession>A0ACC1QLH1</accession>
<comment type="caution">
    <text evidence="1">The sequence shown here is derived from an EMBL/GenBank/DDBJ whole genome shotgun (WGS) entry which is preliminary data.</text>
</comment>
<keyword evidence="2" id="KW-1185">Reference proteome</keyword>
<proteinExistence type="predicted"/>
<dbReference type="EMBL" id="JANAKD010001591">
    <property type="protein sequence ID" value="KAJ3477982.1"/>
    <property type="molecule type" value="Genomic_DNA"/>
</dbReference>
<evidence type="ECO:0000313" key="2">
    <source>
        <dbReference type="Proteomes" id="UP001148737"/>
    </source>
</evidence>
<organism evidence="1 2">
    <name type="scientific">Lecanicillium saksenae</name>
    <dbReference type="NCBI Taxonomy" id="468837"/>
    <lineage>
        <taxon>Eukaryota</taxon>
        <taxon>Fungi</taxon>
        <taxon>Dikarya</taxon>
        <taxon>Ascomycota</taxon>
        <taxon>Pezizomycotina</taxon>
        <taxon>Sordariomycetes</taxon>
        <taxon>Hypocreomycetidae</taxon>
        <taxon>Hypocreales</taxon>
        <taxon>Cordycipitaceae</taxon>
        <taxon>Lecanicillium</taxon>
    </lineage>
</organism>
<sequence length="146" mass="16520">MPTNSCAGLPPKPFFSQLPPAIDHHHHHYSSWPGAPPGAPPPPPLPLLIINLAKRGSQDRVAARSWHHRLLESNGGYGHFCFPPPDFDRCRLDDCYRPDHCHRGPQQAAYSPALVGDHHCWRYPSSNVLVHHRYTPQSHQRQCQRG</sequence>
<name>A0ACC1QLH1_9HYPO</name>
<evidence type="ECO:0000313" key="1">
    <source>
        <dbReference type="EMBL" id="KAJ3477982.1"/>
    </source>
</evidence>